<protein>
    <submittedName>
        <fullName evidence="1">Uncharacterized protein</fullName>
    </submittedName>
</protein>
<organism evidence="1 2">
    <name type="scientific">Puccinia graminis f. sp. tritici</name>
    <dbReference type="NCBI Taxonomy" id="56615"/>
    <lineage>
        <taxon>Eukaryota</taxon>
        <taxon>Fungi</taxon>
        <taxon>Dikarya</taxon>
        <taxon>Basidiomycota</taxon>
        <taxon>Pucciniomycotina</taxon>
        <taxon>Pucciniomycetes</taxon>
        <taxon>Pucciniales</taxon>
        <taxon>Pucciniaceae</taxon>
        <taxon>Puccinia</taxon>
    </lineage>
</organism>
<sequence length="87" mass="9837">MTLLELVLAKPKLHNRLPEGLAELDKALLSAHITTHLVDLCGDQPKDLQVQEKKPVKISTKKLNKMTFNRESIGKIKQGKFSFVYLP</sequence>
<evidence type="ECO:0000313" key="1">
    <source>
        <dbReference type="EMBL" id="KAA1118282.1"/>
    </source>
</evidence>
<dbReference type="EMBL" id="VDEP01000260">
    <property type="protein sequence ID" value="KAA1118282.1"/>
    <property type="molecule type" value="Genomic_DNA"/>
</dbReference>
<name>A0A5B0QY79_PUCGR</name>
<proteinExistence type="predicted"/>
<accession>A0A5B0QY79</accession>
<evidence type="ECO:0000313" key="2">
    <source>
        <dbReference type="Proteomes" id="UP000325313"/>
    </source>
</evidence>
<dbReference type="AlphaFoldDB" id="A0A5B0QY79"/>
<dbReference type="Proteomes" id="UP000325313">
    <property type="component" value="Unassembled WGS sequence"/>
</dbReference>
<reference evidence="1 2" key="1">
    <citation type="submission" date="2019-05" db="EMBL/GenBank/DDBJ databases">
        <title>Emergence of the Ug99 lineage of the wheat stem rust pathogen through somatic hybridization.</title>
        <authorList>
            <person name="Li F."/>
            <person name="Upadhyaya N.M."/>
            <person name="Sperschneider J."/>
            <person name="Matny O."/>
            <person name="Nguyen-Phuc H."/>
            <person name="Mago R."/>
            <person name="Raley C."/>
            <person name="Miller M.E."/>
            <person name="Silverstein K.A.T."/>
            <person name="Henningsen E."/>
            <person name="Hirsch C.D."/>
            <person name="Visser B."/>
            <person name="Pretorius Z.A."/>
            <person name="Steffenson B.J."/>
            <person name="Schwessinger B."/>
            <person name="Dodds P.N."/>
            <person name="Figueroa M."/>
        </authorList>
    </citation>
    <scope>NUCLEOTIDE SEQUENCE [LARGE SCALE GENOMIC DNA]</scope>
    <source>
        <strain evidence="1 2">Ug99</strain>
    </source>
</reference>
<gene>
    <name evidence="1" type="ORF">PGTUg99_002888</name>
</gene>
<comment type="caution">
    <text evidence="1">The sequence shown here is derived from an EMBL/GenBank/DDBJ whole genome shotgun (WGS) entry which is preliminary data.</text>
</comment>